<feature type="transmembrane region" description="Helical" evidence="10">
    <location>
        <begin position="235"/>
        <end position="259"/>
    </location>
</feature>
<dbReference type="PANTHER" id="PTHR32089">
    <property type="entry name" value="METHYL-ACCEPTING CHEMOTAXIS PROTEIN MCPB"/>
    <property type="match status" value="1"/>
</dbReference>
<evidence type="ECO:0000256" key="5">
    <source>
        <dbReference type="ARBA" id="ARBA00023136"/>
    </source>
</evidence>
<keyword evidence="5 10" id="KW-0472">Membrane</keyword>
<evidence type="ECO:0000256" key="3">
    <source>
        <dbReference type="ARBA" id="ARBA00022692"/>
    </source>
</evidence>
<evidence type="ECO:0000259" key="11">
    <source>
        <dbReference type="PROSITE" id="PS50111"/>
    </source>
</evidence>
<dbReference type="GO" id="GO:0007165">
    <property type="term" value="P:signal transduction"/>
    <property type="evidence" value="ECO:0007669"/>
    <property type="project" value="UniProtKB-KW"/>
</dbReference>
<reference evidence="13 14" key="1">
    <citation type="submission" date="2010-03" db="EMBL/GenBank/DDBJ databases">
        <title>The genome sequence of Roseburia intestinalis XB6B4.</title>
        <authorList>
            <consortium name="metaHIT consortium -- http://www.metahit.eu/"/>
            <person name="Pajon A."/>
            <person name="Turner K."/>
            <person name="Parkhill J."/>
            <person name="Bernalier A."/>
        </authorList>
    </citation>
    <scope>NUCLEOTIDE SEQUENCE [LARGE SCALE GENOMIC DNA]</scope>
    <source>
        <strain evidence="13 14">XB6B4</strain>
    </source>
</reference>
<feature type="domain" description="HAMP" evidence="12">
    <location>
        <begin position="256"/>
        <end position="311"/>
    </location>
</feature>
<accession>D4KYY6</accession>
<evidence type="ECO:0000256" key="1">
    <source>
        <dbReference type="ARBA" id="ARBA00004651"/>
    </source>
</evidence>
<dbReference type="EMBL" id="FP929050">
    <property type="protein sequence ID" value="CBL12576.1"/>
    <property type="molecule type" value="Genomic_DNA"/>
</dbReference>
<dbReference type="InterPro" id="IPR033480">
    <property type="entry name" value="sCache_2"/>
</dbReference>
<evidence type="ECO:0000256" key="7">
    <source>
        <dbReference type="ARBA" id="ARBA00029447"/>
    </source>
</evidence>
<keyword evidence="2" id="KW-1003">Cell membrane</keyword>
<dbReference type="PATRIC" id="fig|718255.3.peg.3210"/>
<dbReference type="AlphaFoldDB" id="D4KYY6"/>
<dbReference type="InterPro" id="IPR004090">
    <property type="entry name" value="Chemotax_Me-accpt_rcpt"/>
</dbReference>
<dbReference type="InterPro" id="IPR004089">
    <property type="entry name" value="MCPsignal_dom"/>
</dbReference>
<evidence type="ECO:0000256" key="9">
    <source>
        <dbReference type="SAM" id="Coils"/>
    </source>
</evidence>
<dbReference type="Proteomes" id="UP000008953">
    <property type="component" value="Chromosome"/>
</dbReference>
<reference evidence="13 14" key="2">
    <citation type="submission" date="2010-03" db="EMBL/GenBank/DDBJ databases">
        <authorList>
            <person name="Pajon A."/>
        </authorList>
    </citation>
    <scope>NUCLEOTIDE SEQUENCE [LARGE SCALE GENOMIC DNA]</scope>
    <source>
        <strain evidence="13 14">XB6B4</strain>
    </source>
</reference>
<dbReference type="KEGG" id="rix:RO1_20390"/>
<dbReference type="SUPFAM" id="SSF58104">
    <property type="entry name" value="Methyl-accepting chemotaxis protein (MCP) signaling domain"/>
    <property type="match status" value="1"/>
</dbReference>
<dbReference type="PROSITE" id="PS50885">
    <property type="entry name" value="HAMP"/>
    <property type="match status" value="1"/>
</dbReference>
<dbReference type="SMART" id="SM00283">
    <property type="entry name" value="MA"/>
    <property type="match status" value="1"/>
</dbReference>
<sequence>MYIEKSIYIMFVNSGMKVWKREEQFMNNVKVQTKLIIVMLATIVALVLCAVISSESMKQLQSKALETLEADERASYDEQIKQQVDNVISLCQTIYDQYQAGVYTEEEAKKLAADEIRQLRYGDAGYFWVDQYDGTNVVLLGNDTEGTNRMETKDANGYQMVKEIIRVGQEADGGYTDYVFPKEGETEPSPKRSYSKAFEPFGWVIGTGNYTDYIDDQVASIEKDFSSYVTGRMTLFIISTLIEGIIVVLLLIMIIISIIRPLKKCISSIGVMEQGDFSQAMGTALLKRRDDFGKLAASLESMRNEMSGLIGEVKSQATEITRMVQEIDDNIQALDEEIENVSATTEELAAGMEETAASSEEINAMSHEIESAAKSIATRSQDGATEADDIRDRAVGIKKTTTENDERTKAIHAEINEGLTKALEDIKVVDQIGVLAESIMEITGQTNLLALNASIEAARAGEAGKGFAVVADEIRVLAEQSKAAVVHIQDVTKNVVESVTNLADGAKKLLEFVGTDVVDSFAGFSDMADSYSNDAGKIDGLVTDFSASSEQLLASINGVMDAIGEVSKAATEGATGTNDIAEKTGVVVEKAAEIKEKAEAAHHAADKLQQNVEHFIV</sequence>
<evidence type="ECO:0000256" key="4">
    <source>
        <dbReference type="ARBA" id="ARBA00022989"/>
    </source>
</evidence>
<evidence type="ECO:0000256" key="10">
    <source>
        <dbReference type="SAM" id="Phobius"/>
    </source>
</evidence>
<evidence type="ECO:0000313" key="13">
    <source>
        <dbReference type="EMBL" id="CBL12576.1"/>
    </source>
</evidence>
<evidence type="ECO:0000256" key="2">
    <source>
        <dbReference type="ARBA" id="ARBA00022475"/>
    </source>
</evidence>
<dbReference type="Gene3D" id="1.10.287.950">
    <property type="entry name" value="Methyl-accepting chemotaxis protein"/>
    <property type="match status" value="1"/>
</dbReference>
<keyword evidence="3 10" id="KW-0812">Transmembrane</keyword>
<dbReference type="GO" id="GO:0004888">
    <property type="term" value="F:transmembrane signaling receptor activity"/>
    <property type="evidence" value="ECO:0007669"/>
    <property type="project" value="InterPro"/>
</dbReference>
<feature type="transmembrane region" description="Helical" evidence="10">
    <location>
        <begin position="35"/>
        <end position="53"/>
    </location>
</feature>
<comment type="similarity">
    <text evidence="7">Belongs to the methyl-accepting chemotaxis (MCP) protein family.</text>
</comment>
<dbReference type="HOGENOM" id="CLU_000445_107_21_9"/>
<dbReference type="Gene3D" id="3.30.450.20">
    <property type="entry name" value="PAS domain"/>
    <property type="match status" value="1"/>
</dbReference>
<protein>
    <submittedName>
        <fullName evidence="13">Methyl-accepting chemotaxis protein</fullName>
    </submittedName>
</protein>
<feature type="domain" description="Methyl-accepting transducer" evidence="11">
    <location>
        <begin position="323"/>
        <end position="567"/>
    </location>
</feature>
<dbReference type="GO" id="GO:0005886">
    <property type="term" value="C:plasma membrane"/>
    <property type="evidence" value="ECO:0007669"/>
    <property type="project" value="UniProtKB-SubCell"/>
</dbReference>
<dbReference type="GO" id="GO:0006935">
    <property type="term" value="P:chemotaxis"/>
    <property type="evidence" value="ECO:0007669"/>
    <property type="project" value="InterPro"/>
</dbReference>
<proteinExistence type="inferred from homology"/>
<keyword evidence="6 8" id="KW-0807">Transducer</keyword>
<name>D4KYY6_9FIRM</name>
<dbReference type="PRINTS" id="PR00260">
    <property type="entry name" value="CHEMTRNSDUCR"/>
</dbReference>
<dbReference type="InterPro" id="IPR003660">
    <property type="entry name" value="HAMP_dom"/>
</dbReference>
<keyword evidence="4 10" id="KW-1133">Transmembrane helix</keyword>
<organism evidence="13 14">
    <name type="scientific">Roseburia intestinalis XB6B4</name>
    <dbReference type="NCBI Taxonomy" id="718255"/>
    <lineage>
        <taxon>Bacteria</taxon>
        <taxon>Bacillati</taxon>
        <taxon>Bacillota</taxon>
        <taxon>Clostridia</taxon>
        <taxon>Lachnospirales</taxon>
        <taxon>Lachnospiraceae</taxon>
        <taxon>Roseburia</taxon>
    </lineage>
</organism>
<evidence type="ECO:0000256" key="6">
    <source>
        <dbReference type="ARBA" id="ARBA00023224"/>
    </source>
</evidence>
<evidence type="ECO:0000259" key="12">
    <source>
        <dbReference type="PROSITE" id="PS50885"/>
    </source>
</evidence>
<dbReference type="Pfam" id="PF17200">
    <property type="entry name" value="sCache_2"/>
    <property type="match status" value="1"/>
</dbReference>
<dbReference type="CDD" id="cd06225">
    <property type="entry name" value="HAMP"/>
    <property type="match status" value="1"/>
</dbReference>
<dbReference type="PROSITE" id="PS50111">
    <property type="entry name" value="CHEMOTAXIS_TRANSDUC_2"/>
    <property type="match status" value="1"/>
</dbReference>
<feature type="coiled-coil region" evidence="9">
    <location>
        <begin position="317"/>
        <end position="344"/>
    </location>
</feature>
<dbReference type="SMART" id="SM01049">
    <property type="entry name" value="Cache_2"/>
    <property type="match status" value="1"/>
</dbReference>
<gene>
    <name evidence="13" type="ORF">RO1_20390</name>
</gene>
<comment type="subcellular location">
    <subcellularLocation>
        <location evidence="1">Cell membrane</location>
        <topology evidence="1">Multi-pass membrane protein</topology>
    </subcellularLocation>
</comment>
<evidence type="ECO:0000256" key="8">
    <source>
        <dbReference type="PROSITE-ProRule" id="PRU00284"/>
    </source>
</evidence>
<evidence type="ECO:0000313" key="14">
    <source>
        <dbReference type="Proteomes" id="UP000008953"/>
    </source>
</evidence>
<dbReference type="PANTHER" id="PTHR32089:SF112">
    <property type="entry name" value="LYSOZYME-LIKE PROTEIN-RELATED"/>
    <property type="match status" value="1"/>
</dbReference>
<keyword evidence="9" id="KW-0175">Coiled coil</keyword>
<dbReference type="Pfam" id="PF00015">
    <property type="entry name" value="MCPsignal"/>
    <property type="match status" value="1"/>
</dbReference>